<evidence type="ECO:0000256" key="6">
    <source>
        <dbReference type="SAM" id="Phobius"/>
    </source>
</evidence>
<feature type="transmembrane region" description="Helical" evidence="6">
    <location>
        <begin position="54"/>
        <end position="72"/>
    </location>
</feature>
<keyword evidence="4 6" id="KW-1133">Transmembrane helix</keyword>
<sequence length="322" mass="37316">MVQTLSYKTKHFLFLLIKISIVIAALYFIYQKLINNNTLHFSDFYIILTENSSFSVKIVSFLIFLSAFNWFLEILKWQTLVAPFKKLALRTATEQTLGALTASLMTPNRIGEYGAKAMYYQSSFQKKIVFINLISNLLQLLATLFFGVIGLFFFIKSYNTNLNLFRLSLYGVGLFAIILLGGYILIKGNFRYKNFSLEKIRQFLIAYPKDKLFFGCCLSFFRYAVFSFQFYFLLLIFQINLSYFEALSIIASMYLLASIVPSIFIFDVFIKGGIAVYLFSFAHVNELHILSIITLMWLLNFVIPSLLGSYYVLKFDLKNRIT</sequence>
<organism evidence="7 8">
    <name type="scientific">Pseudotamlana haliotis</name>
    <dbReference type="NCBI Taxonomy" id="2614804"/>
    <lineage>
        <taxon>Bacteria</taxon>
        <taxon>Pseudomonadati</taxon>
        <taxon>Bacteroidota</taxon>
        <taxon>Flavobacteriia</taxon>
        <taxon>Flavobacteriales</taxon>
        <taxon>Flavobacteriaceae</taxon>
        <taxon>Pseudotamlana</taxon>
    </lineage>
</organism>
<dbReference type="InterPro" id="IPR022791">
    <property type="entry name" value="L-PG_synthase/AglD"/>
</dbReference>
<evidence type="ECO:0000256" key="2">
    <source>
        <dbReference type="ARBA" id="ARBA00022475"/>
    </source>
</evidence>
<dbReference type="GO" id="GO:0005886">
    <property type="term" value="C:plasma membrane"/>
    <property type="evidence" value="ECO:0007669"/>
    <property type="project" value="UniProtKB-SubCell"/>
</dbReference>
<evidence type="ECO:0000313" key="8">
    <source>
        <dbReference type="Proteomes" id="UP000441333"/>
    </source>
</evidence>
<feature type="transmembrane region" description="Helical" evidence="6">
    <location>
        <begin position="167"/>
        <end position="186"/>
    </location>
</feature>
<keyword evidence="3 6" id="KW-0812">Transmembrane</keyword>
<evidence type="ECO:0000256" key="1">
    <source>
        <dbReference type="ARBA" id="ARBA00004651"/>
    </source>
</evidence>
<dbReference type="AlphaFoldDB" id="A0A6N6MGP4"/>
<name>A0A6N6MGP4_9FLAO</name>
<comment type="subcellular location">
    <subcellularLocation>
        <location evidence="1">Cell membrane</location>
        <topology evidence="1">Multi-pass membrane protein</topology>
    </subcellularLocation>
</comment>
<feature type="transmembrane region" description="Helical" evidence="6">
    <location>
        <begin position="12"/>
        <end position="34"/>
    </location>
</feature>
<feature type="transmembrane region" description="Helical" evidence="6">
    <location>
        <begin position="207"/>
        <end position="225"/>
    </location>
</feature>
<keyword evidence="8" id="KW-1185">Reference proteome</keyword>
<evidence type="ECO:0008006" key="9">
    <source>
        <dbReference type="Google" id="ProtNLM"/>
    </source>
</evidence>
<comment type="caution">
    <text evidence="7">The sequence shown here is derived from an EMBL/GenBank/DDBJ whole genome shotgun (WGS) entry which is preliminary data.</text>
</comment>
<evidence type="ECO:0000313" key="7">
    <source>
        <dbReference type="EMBL" id="KAB1067971.1"/>
    </source>
</evidence>
<feature type="transmembrane region" description="Helical" evidence="6">
    <location>
        <begin position="128"/>
        <end position="155"/>
    </location>
</feature>
<feature type="transmembrane region" description="Helical" evidence="6">
    <location>
        <begin position="289"/>
        <end position="313"/>
    </location>
</feature>
<accession>A0A6N6MGP4</accession>
<feature type="transmembrane region" description="Helical" evidence="6">
    <location>
        <begin position="231"/>
        <end position="256"/>
    </location>
</feature>
<protein>
    <recommendedName>
        <fullName evidence="9">Flippase-like domain-containing protein</fullName>
    </recommendedName>
</protein>
<evidence type="ECO:0000256" key="5">
    <source>
        <dbReference type="ARBA" id="ARBA00023136"/>
    </source>
</evidence>
<keyword evidence="5 6" id="KW-0472">Membrane</keyword>
<dbReference type="EMBL" id="WAAT01000042">
    <property type="protein sequence ID" value="KAB1067971.1"/>
    <property type="molecule type" value="Genomic_DNA"/>
</dbReference>
<evidence type="ECO:0000256" key="3">
    <source>
        <dbReference type="ARBA" id="ARBA00022692"/>
    </source>
</evidence>
<proteinExistence type="predicted"/>
<keyword evidence="2" id="KW-1003">Cell membrane</keyword>
<evidence type="ECO:0000256" key="4">
    <source>
        <dbReference type="ARBA" id="ARBA00022989"/>
    </source>
</evidence>
<dbReference type="Proteomes" id="UP000441333">
    <property type="component" value="Unassembled WGS sequence"/>
</dbReference>
<gene>
    <name evidence="7" type="ORF">F6U93_08500</name>
</gene>
<reference evidence="7 8" key="1">
    <citation type="submission" date="2019-09" db="EMBL/GenBank/DDBJ databases">
        <authorList>
            <person name="Cao W.R."/>
        </authorList>
    </citation>
    <scope>NUCLEOTIDE SEQUENCE [LARGE SCALE GENOMIC DNA]</scope>
    <source>
        <strain evidence="7 8">B1N29</strain>
    </source>
</reference>
<dbReference type="Pfam" id="PF03706">
    <property type="entry name" value="LPG_synthase_TM"/>
    <property type="match status" value="1"/>
</dbReference>